<protein>
    <submittedName>
        <fullName evidence="2">Uncharacterized protein</fullName>
    </submittedName>
</protein>
<reference evidence="2 3" key="1">
    <citation type="submission" date="2014-08" db="EMBL/GenBank/DDBJ databases">
        <title>Whole genome shotgun sequence of Rhizobium rubi NBRC 13261.</title>
        <authorList>
            <person name="Katano-Makiyama Y."/>
            <person name="Hosoyama A."/>
            <person name="Hashimoto M."/>
            <person name="Hosoyama Y."/>
            <person name="Noguchi M."/>
            <person name="Tsuchikane K."/>
            <person name="Uohara A."/>
            <person name="Ohji S."/>
            <person name="Ichikawa N."/>
            <person name="Kimura A."/>
            <person name="Yamazoe A."/>
            <person name="Fujita N."/>
        </authorList>
    </citation>
    <scope>NUCLEOTIDE SEQUENCE [LARGE SCALE GENOMIC DNA]</scope>
    <source>
        <strain evidence="2 3">NBRC 13261</strain>
    </source>
</reference>
<keyword evidence="1" id="KW-0472">Membrane</keyword>
<dbReference type="EMBL" id="BBJU01000014">
    <property type="protein sequence ID" value="GAK70933.1"/>
    <property type="molecule type" value="Genomic_DNA"/>
</dbReference>
<gene>
    <name evidence="2" type="ORF">RRU01S_14_01560</name>
</gene>
<sequence length="84" mass="9871">MTPDPNVENRPPRKKPLWPWLFLLILTLVAIYSWNRATELFNEFSHTTPAEIIELFKDLLNEHPRDERVGPRLDIAVPTLTPLR</sequence>
<dbReference type="Proteomes" id="UP000028701">
    <property type="component" value="Unassembled WGS sequence"/>
</dbReference>
<keyword evidence="1" id="KW-1133">Transmembrane helix</keyword>
<comment type="caution">
    <text evidence="2">The sequence shown here is derived from an EMBL/GenBank/DDBJ whole genome shotgun (WGS) entry which is preliminary data.</text>
</comment>
<dbReference type="RefSeq" id="WP_234936070.1">
    <property type="nucleotide sequence ID" value="NZ_BBJU01000014.1"/>
</dbReference>
<organism evidence="2 3">
    <name type="scientific">Agrobacterium rubi TR3 = NBRC 13261</name>
    <dbReference type="NCBI Taxonomy" id="1368415"/>
    <lineage>
        <taxon>Bacteria</taxon>
        <taxon>Pseudomonadati</taxon>
        <taxon>Pseudomonadota</taxon>
        <taxon>Alphaproteobacteria</taxon>
        <taxon>Hyphomicrobiales</taxon>
        <taxon>Rhizobiaceae</taxon>
        <taxon>Rhizobium/Agrobacterium group</taxon>
        <taxon>Agrobacterium</taxon>
    </lineage>
</organism>
<name>A0A081CW87_9HYPH</name>
<feature type="transmembrane region" description="Helical" evidence="1">
    <location>
        <begin position="17"/>
        <end position="34"/>
    </location>
</feature>
<evidence type="ECO:0000313" key="2">
    <source>
        <dbReference type="EMBL" id="GAK70933.1"/>
    </source>
</evidence>
<accession>A0A081CW87</accession>
<dbReference type="AlphaFoldDB" id="A0A081CW87"/>
<keyword evidence="1" id="KW-0812">Transmembrane</keyword>
<proteinExistence type="predicted"/>
<evidence type="ECO:0000256" key="1">
    <source>
        <dbReference type="SAM" id="Phobius"/>
    </source>
</evidence>
<evidence type="ECO:0000313" key="3">
    <source>
        <dbReference type="Proteomes" id="UP000028701"/>
    </source>
</evidence>